<reference evidence="2" key="1">
    <citation type="journal article" date="2023" name="Mol. Biol. Evol.">
        <title>Third-Generation Sequencing Reveals the Adaptive Role of the Epigenome in Three Deep-Sea Polychaetes.</title>
        <authorList>
            <person name="Perez M."/>
            <person name="Aroh O."/>
            <person name="Sun Y."/>
            <person name="Lan Y."/>
            <person name="Juniper S.K."/>
            <person name="Young C.R."/>
            <person name="Angers B."/>
            <person name="Qian P.Y."/>
        </authorList>
    </citation>
    <scope>NUCLEOTIDE SEQUENCE</scope>
    <source>
        <strain evidence="2">R07B-5</strain>
    </source>
</reference>
<protein>
    <submittedName>
        <fullName evidence="2">Uncharacterized protein</fullName>
    </submittedName>
</protein>
<dbReference type="InterPro" id="IPR028241">
    <property type="entry name" value="RAVE2/Rogdi"/>
</dbReference>
<dbReference type="PANTHER" id="PTHR13618">
    <property type="entry name" value="LEUCINE ZIPPER CONTAINING TRANSCRIPTION FACTOR LZF1"/>
    <property type="match status" value="1"/>
</dbReference>
<sequence length="229" mass="26153">MHVGVSCSWCPLIALLQDLSLKHPRQHTTPICSKIFPDIPWKVQQIQDAGNYILQALRFLQMKDDDYVFHSGHEVVKLLDRVLGCLNQGRSSLAVPKRRSLEELIKNPSLNAFQPPLPKDTVVSFYIQAQKLVVAVYHLNLNSPQKREVTAKYQLDVSVPWLNDILVMFSVALHLCQQLHDKMTLFLQYTKDVKIQLPNLACNNNGDVKETKMESDLDSESTHSEVFFT</sequence>
<name>A0AAD9L3F9_RIDPI</name>
<evidence type="ECO:0000313" key="3">
    <source>
        <dbReference type="Proteomes" id="UP001209878"/>
    </source>
</evidence>
<proteinExistence type="inferred from homology"/>
<organism evidence="2 3">
    <name type="scientific">Ridgeia piscesae</name>
    <name type="common">Tubeworm</name>
    <dbReference type="NCBI Taxonomy" id="27915"/>
    <lineage>
        <taxon>Eukaryota</taxon>
        <taxon>Metazoa</taxon>
        <taxon>Spiralia</taxon>
        <taxon>Lophotrochozoa</taxon>
        <taxon>Annelida</taxon>
        <taxon>Polychaeta</taxon>
        <taxon>Sedentaria</taxon>
        <taxon>Canalipalpata</taxon>
        <taxon>Sabellida</taxon>
        <taxon>Siboglinidae</taxon>
        <taxon>Ridgeia</taxon>
    </lineage>
</organism>
<dbReference type="EMBL" id="JAODUO010000383">
    <property type="protein sequence ID" value="KAK2181753.1"/>
    <property type="molecule type" value="Genomic_DNA"/>
</dbReference>
<dbReference type="PANTHER" id="PTHR13618:SF1">
    <property type="entry name" value="PROTEIN ROGDI HOMOLOG"/>
    <property type="match status" value="1"/>
</dbReference>
<evidence type="ECO:0000256" key="1">
    <source>
        <dbReference type="ARBA" id="ARBA00005535"/>
    </source>
</evidence>
<dbReference type="AlphaFoldDB" id="A0AAD9L3F9"/>
<dbReference type="Pfam" id="PF10259">
    <property type="entry name" value="Rogdi_lz"/>
    <property type="match status" value="1"/>
</dbReference>
<comment type="caution">
    <text evidence="2">The sequence shown here is derived from an EMBL/GenBank/DDBJ whole genome shotgun (WGS) entry which is preliminary data.</text>
</comment>
<comment type="similarity">
    <text evidence="1">Belongs to the rogdi family.</text>
</comment>
<dbReference type="GO" id="GO:0043291">
    <property type="term" value="C:RAVE complex"/>
    <property type="evidence" value="ECO:0007669"/>
    <property type="project" value="TreeGrafter"/>
</dbReference>
<keyword evidence="3" id="KW-1185">Reference proteome</keyword>
<dbReference type="Proteomes" id="UP001209878">
    <property type="component" value="Unassembled WGS sequence"/>
</dbReference>
<evidence type="ECO:0000313" key="2">
    <source>
        <dbReference type="EMBL" id="KAK2181753.1"/>
    </source>
</evidence>
<gene>
    <name evidence="2" type="ORF">NP493_383g04051</name>
</gene>
<accession>A0AAD9L3F9</accession>